<evidence type="ECO:0000256" key="1">
    <source>
        <dbReference type="ARBA" id="ARBA00004123"/>
    </source>
</evidence>
<dbReference type="InterPro" id="IPR023214">
    <property type="entry name" value="HAD_sf"/>
</dbReference>
<dbReference type="InterPro" id="IPR036412">
    <property type="entry name" value="HAD-like_sf"/>
</dbReference>
<dbReference type="InterPro" id="IPR004274">
    <property type="entry name" value="FCP1_dom"/>
</dbReference>
<dbReference type="PANTHER" id="PTHR23081">
    <property type="entry name" value="RNA POLYMERASE II CTD PHOSPHATASE"/>
    <property type="match status" value="1"/>
</dbReference>
<evidence type="ECO:0000256" key="2">
    <source>
        <dbReference type="ARBA" id="ARBA00022801"/>
    </source>
</evidence>
<reference evidence="10" key="2">
    <citation type="submission" date="2013-12" db="EMBL/GenBank/DDBJ databases">
        <authorList>
            <person name="Yu Y."/>
            <person name="Lee S."/>
            <person name="de Baynast K."/>
            <person name="Wissotski M."/>
            <person name="Liu L."/>
            <person name="Talag J."/>
            <person name="Goicoechea J."/>
            <person name="Angelova A."/>
            <person name="Jetty R."/>
            <person name="Kudrna D."/>
            <person name="Golser W."/>
            <person name="Rivera L."/>
            <person name="Zhang J."/>
            <person name="Wing R."/>
        </authorList>
    </citation>
    <scope>NUCLEOTIDE SEQUENCE</scope>
</reference>
<dbReference type="Proteomes" id="UP000032180">
    <property type="component" value="Chromosome 2"/>
</dbReference>
<feature type="compositionally biased region" description="Acidic residues" evidence="7">
    <location>
        <begin position="145"/>
        <end position="172"/>
    </location>
</feature>
<reference evidence="9 10" key="1">
    <citation type="submission" date="2012-08" db="EMBL/GenBank/DDBJ databases">
        <title>Oryza genome evolution.</title>
        <authorList>
            <person name="Wing R.A."/>
        </authorList>
    </citation>
    <scope>NUCLEOTIDE SEQUENCE</scope>
</reference>
<dbReference type="STRING" id="77586.A0A0D9VM54"/>
<dbReference type="Gene3D" id="3.40.50.10190">
    <property type="entry name" value="BRCT domain"/>
    <property type="match status" value="1"/>
</dbReference>
<evidence type="ECO:0000256" key="5">
    <source>
        <dbReference type="ARBA" id="ARBA00048336"/>
    </source>
</evidence>
<keyword evidence="2 6" id="KW-0378">Hydrolase</keyword>
<dbReference type="InterPro" id="IPR039189">
    <property type="entry name" value="Fcp1"/>
</dbReference>
<organism evidence="9 10">
    <name type="scientific">Leersia perrieri</name>
    <dbReference type="NCBI Taxonomy" id="77586"/>
    <lineage>
        <taxon>Eukaryota</taxon>
        <taxon>Viridiplantae</taxon>
        <taxon>Streptophyta</taxon>
        <taxon>Embryophyta</taxon>
        <taxon>Tracheophyta</taxon>
        <taxon>Spermatophyta</taxon>
        <taxon>Magnoliopsida</taxon>
        <taxon>Liliopsida</taxon>
        <taxon>Poales</taxon>
        <taxon>Poaceae</taxon>
        <taxon>BOP clade</taxon>
        <taxon>Oryzoideae</taxon>
        <taxon>Oryzeae</taxon>
        <taxon>Oryzinae</taxon>
        <taxon>Leersia</taxon>
    </lineage>
</organism>
<dbReference type="eggNOG" id="KOG0323">
    <property type="taxonomic scope" value="Eukaryota"/>
</dbReference>
<dbReference type="EnsemblPlants" id="LPERR02G29480.1">
    <property type="protein sequence ID" value="LPERR02G29480.1"/>
    <property type="gene ID" value="LPERR02G29480"/>
</dbReference>
<keyword evidence="3 6" id="KW-0539">Nucleus</keyword>
<evidence type="ECO:0000256" key="6">
    <source>
        <dbReference type="RuleBase" id="RU366066"/>
    </source>
</evidence>
<dbReference type="EC" id="3.1.3.16" evidence="6"/>
<comment type="catalytic activity">
    <reaction evidence="5 6">
        <text>O-phospho-L-threonyl-[protein] + H2O = L-threonyl-[protein] + phosphate</text>
        <dbReference type="Rhea" id="RHEA:47004"/>
        <dbReference type="Rhea" id="RHEA-COMP:11060"/>
        <dbReference type="Rhea" id="RHEA-COMP:11605"/>
        <dbReference type="ChEBI" id="CHEBI:15377"/>
        <dbReference type="ChEBI" id="CHEBI:30013"/>
        <dbReference type="ChEBI" id="CHEBI:43474"/>
        <dbReference type="ChEBI" id="CHEBI:61977"/>
        <dbReference type="EC" id="3.1.3.16"/>
    </reaction>
</comment>
<comment type="subcellular location">
    <subcellularLocation>
        <location evidence="1 6">Nucleus</location>
    </subcellularLocation>
</comment>
<dbReference type="CDD" id="cd07521">
    <property type="entry name" value="HAD_FCP1-like"/>
    <property type="match status" value="1"/>
</dbReference>
<name>A0A0D9VM54_9ORYZ</name>
<dbReference type="SMART" id="SM00577">
    <property type="entry name" value="CPDc"/>
    <property type="match status" value="1"/>
</dbReference>
<keyword evidence="10" id="KW-1185">Reference proteome</keyword>
<feature type="compositionally biased region" description="Basic and acidic residues" evidence="7">
    <location>
        <begin position="179"/>
        <end position="188"/>
    </location>
</feature>
<evidence type="ECO:0000313" key="9">
    <source>
        <dbReference type="EnsemblPlants" id="LPERR02G29480.1"/>
    </source>
</evidence>
<protein>
    <recommendedName>
        <fullName evidence="6">RNA polymerase II C-terminal domain phosphatase-like</fullName>
        <ecNumber evidence="6">3.1.3.16</ecNumber>
    </recommendedName>
</protein>
<dbReference type="GO" id="GO:0008420">
    <property type="term" value="F:RNA polymerase II CTD heptapeptide repeat phosphatase activity"/>
    <property type="evidence" value="ECO:0007669"/>
    <property type="project" value="UniProtKB-UniRule"/>
</dbReference>
<dbReference type="AlphaFoldDB" id="A0A0D9VM54"/>
<sequence>MDPSAADAADEQDTTDWEEPVEEEEEDANPECGEKEEDDTEDLGGGPSGEDAAADADDDDYTGWGEPEEEEEEDASTRVPHAKDDADDLGRVPSGEEADDADADADANESTDWAEPEEEEEEDASTRVPHAKDDADDLGRVPSGEEADDADADADANESTDWAEPEEEEEEDASTRVPHAKDDADDLGRVPSGEEADDADADADANESTDWAEPEEEEEDDANTRSGEKEEDDAEDSGERRSGEGGADDGDIASPNSADSNLILLPADPMKHRIASLLRRKKLILVLDLDHTLMNSVKLRDLSQEERDNGITRDDPSRELFRLILHPDPLPNLVKLRPFVREFLEEANTMFEMHVCTLAKRDYAEAVVRLLDPDGVYIGDRIISRNELPAPQPGEKHWTKNLDGIIGESLLAPSMVIILDDKERVWTDRPENLFEMAKYIYFAAEHRKKKYHPLEYAENRSLSELGHDESRDDGALAVALRVLRRVHDDFYTYSLLAGIFSNVKDLMEKMRLQLLRGCTVEFVGVLRRAHRTWKRAKQLGAEYAHIGGEEATHLVVGRPGTYEPQQLQQPGKFIVRQSWIDAAFFRWVRPDEEDFPVA</sequence>
<accession>A0A0D9VM54</accession>
<feature type="compositionally biased region" description="Acidic residues" evidence="7">
    <location>
        <begin position="194"/>
        <end position="221"/>
    </location>
</feature>
<evidence type="ECO:0000256" key="7">
    <source>
        <dbReference type="SAM" id="MobiDB-lite"/>
    </source>
</evidence>
<reference evidence="9" key="3">
    <citation type="submission" date="2015-04" db="UniProtKB">
        <authorList>
            <consortium name="EnsemblPlants"/>
        </authorList>
    </citation>
    <scope>IDENTIFICATION</scope>
</reference>
<comment type="catalytic activity">
    <reaction evidence="4 6">
        <text>O-phospho-L-seryl-[protein] + H2O = L-seryl-[protein] + phosphate</text>
        <dbReference type="Rhea" id="RHEA:20629"/>
        <dbReference type="Rhea" id="RHEA-COMP:9863"/>
        <dbReference type="Rhea" id="RHEA-COMP:11604"/>
        <dbReference type="ChEBI" id="CHEBI:15377"/>
        <dbReference type="ChEBI" id="CHEBI:29999"/>
        <dbReference type="ChEBI" id="CHEBI:43474"/>
        <dbReference type="ChEBI" id="CHEBI:83421"/>
        <dbReference type="EC" id="3.1.3.16"/>
    </reaction>
</comment>
<feature type="compositionally biased region" description="Acidic residues" evidence="7">
    <location>
        <begin position="8"/>
        <end position="42"/>
    </location>
</feature>
<evidence type="ECO:0000256" key="4">
    <source>
        <dbReference type="ARBA" id="ARBA00047761"/>
    </source>
</evidence>
<dbReference type="GO" id="GO:0005634">
    <property type="term" value="C:nucleus"/>
    <property type="evidence" value="ECO:0007669"/>
    <property type="project" value="UniProtKB-SubCell"/>
</dbReference>
<feature type="domain" description="FCP1 homology" evidence="8">
    <location>
        <begin position="278"/>
        <end position="460"/>
    </location>
</feature>
<feature type="compositionally biased region" description="Basic and acidic residues" evidence="7">
    <location>
        <begin position="130"/>
        <end position="139"/>
    </location>
</feature>
<feature type="region of interest" description="Disordered" evidence="7">
    <location>
        <begin position="1"/>
        <end position="255"/>
    </location>
</feature>
<feature type="compositionally biased region" description="Acidic residues" evidence="7">
    <location>
        <begin position="96"/>
        <end position="123"/>
    </location>
</feature>
<dbReference type="Gramene" id="LPERR02G29480.1">
    <property type="protein sequence ID" value="LPERR02G29480.1"/>
    <property type="gene ID" value="LPERR02G29480"/>
</dbReference>
<dbReference type="InterPro" id="IPR036420">
    <property type="entry name" value="BRCT_dom_sf"/>
</dbReference>
<feature type="compositionally biased region" description="Acidic residues" evidence="7">
    <location>
        <begin position="52"/>
        <end position="74"/>
    </location>
</feature>
<dbReference type="Pfam" id="PF03031">
    <property type="entry name" value="NIF"/>
    <property type="match status" value="1"/>
</dbReference>
<dbReference type="NCBIfam" id="TIGR02250">
    <property type="entry name" value="FCP1_euk"/>
    <property type="match status" value="1"/>
</dbReference>
<dbReference type="PROSITE" id="PS50969">
    <property type="entry name" value="FCP1"/>
    <property type="match status" value="1"/>
</dbReference>
<comment type="function">
    <text evidence="6">This promotes the activity of RNA polymerase II.</text>
</comment>
<dbReference type="HOGENOM" id="CLU_023960_2_1_1"/>
<dbReference type="SUPFAM" id="SSF52113">
    <property type="entry name" value="BRCT domain"/>
    <property type="match status" value="1"/>
</dbReference>
<evidence type="ECO:0000313" key="10">
    <source>
        <dbReference type="Proteomes" id="UP000032180"/>
    </source>
</evidence>
<feature type="compositionally biased region" description="Basic and acidic residues" evidence="7">
    <location>
        <begin position="81"/>
        <end position="90"/>
    </location>
</feature>
<dbReference type="PANTHER" id="PTHR23081:SF23">
    <property type="entry name" value="RNA POLYMERASE II C-TERMINAL DOMAIN PHOSPHATASE-LIKE"/>
    <property type="match status" value="1"/>
</dbReference>
<dbReference type="eggNOG" id="KOG1808">
    <property type="taxonomic scope" value="Eukaryota"/>
</dbReference>
<dbReference type="SUPFAM" id="SSF56784">
    <property type="entry name" value="HAD-like"/>
    <property type="match status" value="1"/>
</dbReference>
<evidence type="ECO:0000259" key="8">
    <source>
        <dbReference type="PROSITE" id="PS50969"/>
    </source>
</evidence>
<evidence type="ECO:0000256" key="3">
    <source>
        <dbReference type="ARBA" id="ARBA00023242"/>
    </source>
</evidence>
<proteinExistence type="predicted"/>
<dbReference type="Gene3D" id="3.40.50.1000">
    <property type="entry name" value="HAD superfamily/HAD-like"/>
    <property type="match status" value="1"/>
</dbReference>
<dbReference type="InterPro" id="IPR011947">
    <property type="entry name" value="FCP1_euk"/>
</dbReference>